<comment type="caution">
    <text evidence="2">The sequence shown here is derived from an EMBL/GenBank/DDBJ whole genome shotgun (WGS) entry which is preliminary data.</text>
</comment>
<reference evidence="2" key="1">
    <citation type="journal article" date="2020" name="Stud. Mycol.">
        <title>101 Dothideomycetes genomes: a test case for predicting lifestyles and emergence of pathogens.</title>
        <authorList>
            <person name="Haridas S."/>
            <person name="Albert R."/>
            <person name="Binder M."/>
            <person name="Bloem J."/>
            <person name="Labutti K."/>
            <person name="Salamov A."/>
            <person name="Andreopoulos B."/>
            <person name="Baker S."/>
            <person name="Barry K."/>
            <person name="Bills G."/>
            <person name="Bluhm B."/>
            <person name="Cannon C."/>
            <person name="Castanera R."/>
            <person name="Culley D."/>
            <person name="Daum C."/>
            <person name="Ezra D."/>
            <person name="Gonzalez J."/>
            <person name="Henrissat B."/>
            <person name="Kuo A."/>
            <person name="Liang C."/>
            <person name="Lipzen A."/>
            <person name="Lutzoni F."/>
            <person name="Magnuson J."/>
            <person name="Mondo S."/>
            <person name="Nolan M."/>
            <person name="Ohm R."/>
            <person name="Pangilinan J."/>
            <person name="Park H.-J."/>
            <person name="Ramirez L."/>
            <person name="Alfaro M."/>
            <person name="Sun H."/>
            <person name="Tritt A."/>
            <person name="Yoshinaga Y."/>
            <person name="Zwiers L.-H."/>
            <person name="Turgeon B."/>
            <person name="Goodwin S."/>
            <person name="Spatafora J."/>
            <person name="Crous P."/>
            <person name="Grigoriev I."/>
        </authorList>
    </citation>
    <scope>NUCLEOTIDE SEQUENCE</scope>
    <source>
        <strain evidence="2">CBS 121410</strain>
    </source>
</reference>
<dbReference type="Proteomes" id="UP000799776">
    <property type="component" value="Unassembled WGS sequence"/>
</dbReference>
<proteinExistence type="predicted"/>
<feature type="compositionally biased region" description="Low complexity" evidence="1">
    <location>
        <begin position="18"/>
        <end position="37"/>
    </location>
</feature>
<organism evidence="2 3">
    <name type="scientific">Saccharata proteae CBS 121410</name>
    <dbReference type="NCBI Taxonomy" id="1314787"/>
    <lineage>
        <taxon>Eukaryota</taxon>
        <taxon>Fungi</taxon>
        <taxon>Dikarya</taxon>
        <taxon>Ascomycota</taxon>
        <taxon>Pezizomycotina</taxon>
        <taxon>Dothideomycetes</taxon>
        <taxon>Dothideomycetes incertae sedis</taxon>
        <taxon>Botryosphaeriales</taxon>
        <taxon>Saccharataceae</taxon>
        <taxon>Saccharata</taxon>
    </lineage>
</organism>
<accession>A0A9P4HR13</accession>
<evidence type="ECO:0008006" key="4">
    <source>
        <dbReference type="Google" id="ProtNLM"/>
    </source>
</evidence>
<dbReference type="OrthoDB" id="193467at2759"/>
<feature type="region of interest" description="Disordered" evidence="1">
    <location>
        <begin position="547"/>
        <end position="566"/>
    </location>
</feature>
<evidence type="ECO:0000313" key="2">
    <source>
        <dbReference type="EMBL" id="KAF2084851.1"/>
    </source>
</evidence>
<evidence type="ECO:0000313" key="3">
    <source>
        <dbReference type="Proteomes" id="UP000799776"/>
    </source>
</evidence>
<protein>
    <recommendedName>
        <fullName evidence="4">Tafazzin</fullName>
    </recommendedName>
</protein>
<feature type="region of interest" description="Disordered" evidence="1">
    <location>
        <begin position="1"/>
        <end position="58"/>
    </location>
</feature>
<feature type="compositionally biased region" description="Basic and acidic residues" evidence="1">
    <location>
        <begin position="43"/>
        <end position="58"/>
    </location>
</feature>
<dbReference type="SUPFAM" id="SSF52047">
    <property type="entry name" value="RNI-like"/>
    <property type="match status" value="1"/>
</dbReference>
<evidence type="ECO:0000256" key="1">
    <source>
        <dbReference type="SAM" id="MobiDB-lite"/>
    </source>
</evidence>
<gene>
    <name evidence="2" type="ORF">K490DRAFT_48082</name>
</gene>
<dbReference type="AlphaFoldDB" id="A0A9P4HR13"/>
<name>A0A9P4HR13_9PEZI</name>
<sequence>MPKKHQQNFKPAGNYIHPSLSSTRAGSSSSTAPTPRSVNDRLNQLRREQTPKASVERRNEIAESLTQRAVHPAVQQILNITPATPLRPRTQVARTANGRRVPGPAAPESWLNASRHAPRDIASSLKDHLVGDGQGRFRPVVAFFPERMPDRRSLIHQALKTLAANWDWLLTYEQHYLATMPVQLKSALLSHLAMYGPEFITMETVRILFLAEKELEGATGSDELLHLDLSGLICRNFSVADLTKYIRQPPMTNAEDLTSRMRRLSTADVLTDSWEDAAALEDEANIPPIPRSITNIRFPHLTHLSLSHPRAASWSQLLNMSSSLATLTHLSLAYWPTPSMTPNATTATLYTSSGRAVNMSGTHYYSALDQDWSEAANILRRFAKNTYCLRWLDLTGCPWAPALTYGVASNCQRQGQQPRQPQHPPTALTRWDRDRDAWAACHVTASPGPDWNGSWRQLSHLVLSQGWVPHNVSAIRNLPAGLLACELLGFLRTEEEAGKRRRRRSSLLPAWMEREERSRDVARAIREVRQVGGGAFCQVDYGWSRRPGEVSSGFGGAGVGDDLEDE</sequence>
<keyword evidence="3" id="KW-1185">Reference proteome</keyword>
<dbReference type="EMBL" id="ML978736">
    <property type="protein sequence ID" value="KAF2084851.1"/>
    <property type="molecule type" value="Genomic_DNA"/>
</dbReference>